<evidence type="ECO:0000256" key="4">
    <source>
        <dbReference type="ARBA" id="ARBA00022723"/>
    </source>
</evidence>
<dbReference type="HAMAP" id="MF_00097">
    <property type="entry name" value="TMP_synthase"/>
    <property type="match status" value="1"/>
</dbReference>
<evidence type="ECO:0000256" key="6">
    <source>
        <dbReference type="ARBA" id="ARBA00022977"/>
    </source>
</evidence>
<dbReference type="Proteomes" id="UP000271426">
    <property type="component" value="Chromosome"/>
</dbReference>
<feature type="domain" description="Thiamine phosphate synthase/TenI" evidence="11">
    <location>
        <begin position="4"/>
        <end position="191"/>
    </location>
</feature>
<evidence type="ECO:0000256" key="7">
    <source>
        <dbReference type="ARBA" id="ARBA00047334"/>
    </source>
</evidence>
<feature type="binding site" evidence="10">
    <location>
        <position position="105"/>
    </location>
    <ligand>
        <name>4-amino-2-methyl-5-(diphosphooxymethyl)pyrimidine</name>
        <dbReference type="ChEBI" id="CHEBI:57841"/>
    </ligand>
</feature>
<dbReference type="SUPFAM" id="SSF51391">
    <property type="entry name" value="Thiamin phosphate synthase"/>
    <property type="match status" value="1"/>
</dbReference>
<dbReference type="PANTHER" id="PTHR20857">
    <property type="entry name" value="THIAMINE-PHOSPHATE PYROPHOSPHORYLASE"/>
    <property type="match status" value="1"/>
</dbReference>
<accession>A0A3G6IRJ8</accession>
<keyword evidence="4 10" id="KW-0479">Metal-binding</keyword>
<comment type="caution">
    <text evidence="10">Lacks conserved residue(s) required for the propagation of feature annotation.</text>
</comment>
<feature type="binding site" evidence="10">
    <location>
        <position position="140"/>
    </location>
    <ligand>
        <name>4-amino-2-methyl-5-(diphosphooxymethyl)pyrimidine</name>
        <dbReference type="ChEBI" id="CHEBI:57841"/>
    </ligand>
</feature>
<dbReference type="Pfam" id="PF02581">
    <property type="entry name" value="TMP-TENI"/>
    <property type="match status" value="1"/>
</dbReference>
<dbReference type="EMBL" id="CP033898">
    <property type="protein sequence ID" value="AZA08212.1"/>
    <property type="molecule type" value="Genomic_DNA"/>
</dbReference>
<dbReference type="InterPro" id="IPR034291">
    <property type="entry name" value="TMP_synthase"/>
</dbReference>
<keyword evidence="13" id="KW-1185">Reference proteome</keyword>
<evidence type="ECO:0000256" key="8">
    <source>
        <dbReference type="ARBA" id="ARBA00047851"/>
    </source>
</evidence>
<comment type="catalytic activity">
    <reaction evidence="8 10">
        <text>2-(2-carboxy-4-methylthiazol-5-yl)ethyl phosphate + 4-amino-2-methyl-5-(diphosphooxymethyl)pyrimidine + 2 H(+) = thiamine phosphate + CO2 + diphosphate</text>
        <dbReference type="Rhea" id="RHEA:47848"/>
        <dbReference type="ChEBI" id="CHEBI:15378"/>
        <dbReference type="ChEBI" id="CHEBI:16526"/>
        <dbReference type="ChEBI" id="CHEBI:33019"/>
        <dbReference type="ChEBI" id="CHEBI:37575"/>
        <dbReference type="ChEBI" id="CHEBI:57841"/>
        <dbReference type="ChEBI" id="CHEBI:62890"/>
        <dbReference type="EC" id="2.5.1.3"/>
    </reaction>
</comment>
<dbReference type="UniPathway" id="UPA00060">
    <property type="reaction ID" value="UER00141"/>
</dbReference>
<dbReference type="InterPro" id="IPR036206">
    <property type="entry name" value="ThiamineP_synth_sf"/>
</dbReference>
<reference evidence="12 13" key="1">
    <citation type="submission" date="2018-11" db="EMBL/GenBank/DDBJ databases">
        <authorList>
            <person name="Kleinhagauer T."/>
            <person name="Glaeser S.P."/>
            <person name="Spergser J."/>
            <person name="Ruckert C."/>
            <person name="Kaempfer P."/>
            <person name="Busse H.-J."/>
        </authorList>
    </citation>
    <scope>NUCLEOTIDE SEQUENCE [LARGE SCALE GENOMIC DNA]</scope>
    <source>
        <strain evidence="12 13">812CH</strain>
    </source>
</reference>
<proteinExistence type="inferred from homology"/>
<dbReference type="EC" id="2.5.1.3" evidence="10"/>
<evidence type="ECO:0000256" key="1">
    <source>
        <dbReference type="ARBA" id="ARBA00003814"/>
    </source>
</evidence>
<evidence type="ECO:0000256" key="9">
    <source>
        <dbReference type="ARBA" id="ARBA00047883"/>
    </source>
</evidence>
<dbReference type="AlphaFoldDB" id="A0A3G6IRJ8"/>
<dbReference type="InterPro" id="IPR013785">
    <property type="entry name" value="Aldolase_TIM"/>
</dbReference>
<dbReference type="RefSeq" id="WP_123959049.1">
    <property type="nucleotide sequence ID" value="NZ_CP033898.1"/>
</dbReference>
<dbReference type="GO" id="GO:0005737">
    <property type="term" value="C:cytoplasm"/>
    <property type="evidence" value="ECO:0007669"/>
    <property type="project" value="TreeGrafter"/>
</dbReference>
<feature type="binding site" evidence="10">
    <location>
        <position position="86"/>
    </location>
    <ligand>
        <name>Mg(2+)</name>
        <dbReference type="ChEBI" id="CHEBI:18420"/>
    </ligand>
</feature>
<organism evidence="12 13">
    <name type="scientific">Corynebacterium pseudopelargi</name>
    <dbReference type="NCBI Taxonomy" id="2080757"/>
    <lineage>
        <taxon>Bacteria</taxon>
        <taxon>Bacillati</taxon>
        <taxon>Actinomycetota</taxon>
        <taxon>Actinomycetes</taxon>
        <taxon>Mycobacteriales</taxon>
        <taxon>Corynebacteriaceae</taxon>
        <taxon>Corynebacterium</taxon>
    </lineage>
</organism>
<feature type="binding site" evidence="10">
    <location>
        <position position="61"/>
    </location>
    <ligand>
        <name>4-amino-2-methyl-5-(diphosphooxymethyl)pyrimidine</name>
        <dbReference type="ChEBI" id="CHEBI:57841"/>
    </ligand>
</feature>
<name>A0A3G6IRJ8_9CORY</name>
<sequence length="229" mass="23897">MIYAITMGNHPAEQAAKAAAGGAALVQVRLKDVSTRELLDVTLAVAKAVEQANPATRVLVDDRVDVAFAAMQAGGHVHGVHLGQDDLPAHHARALLGADAIIGLTTGTLALVEQAQRYHEQHPGVLDYLGAGPFRPTPTKDSGRPPLGVAGYPPLVAVTQLPIVAIGDVRVGDVEKLAGTGIAGVAMVREIMQADDPAAVTSQAKAAFRAGQPNADDTAWWLRSTHRTR</sequence>
<comment type="catalytic activity">
    <reaction evidence="9 10">
        <text>2-[(2R,5Z)-2-carboxy-4-methylthiazol-5(2H)-ylidene]ethyl phosphate + 4-amino-2-methyl-5-(diphosphooxymethyl)pyrimidine + 2 H(+) = thiamine phosphate + CO2 + diphosphate</text>
        <dbReference type="Rhea" id="RHEA:47844"/>
        <dbReference type="ChEBI" id="CHEBI:15378"/>
        <dbReference type="ChEBI" id="CHEBI:16526"/>
        <dbReference type="ChEBI" id="CHEBI:33019"/>
        <dbReference type="ChEBI" id="CHEBI:37575"/>
        <dbReference type="ChEBI" id="CHEBI:57841"/>
        <dbReference type="ChEBI" id="CHEBI:62899"/>
        <dbReference type="EC" id="2.5.1.3"/>
    </reaction>
</comment>
<feature type="binding site" evidence="10">
    <location>
        <position position="62"/>
    </location>
    <ligand>
        <name>Mg(2+)</name>
        <dbReference type="ChEBI" id="CHEBI:18420"/>
    </ligand>
</feature>
<dbReference type="OrthoDB" id="3243336at2"/>
<feature type="binding site" evidence="10">
    <location>
        <begin position="27"/>
        <end position="31"/>
    </location>
    <ligand>
        <name>4-amino-2-methyl-5-(diphosphooxymethyl)pyrimidine</name>
        <dbReference type="ChEBI" id="CHEBI:57841"/>
    </ligand>
</feature>
<dbReference type="GO" id="GO:0009229">
    <property type="term" value="P:thiamine diphosphate biosynthetic process"/>
    <property type="evidence" value="ECO:0007669"/>
    <property type="project" value="UniProtKB-UniRule"/>
</dbReference>
<evidence type="ECO:0000259" key="11">
    <source>
        <dbReference type="Pfam" id="PF02581"/>
    </source>
</evidence>
<dbReference type="InterPro" id="IPR022998">
    <property type="entry name" value="ThiamineP_synth_TenI"/>
</dbReference>
<dbReference type="NCBIfam" id="NF000740">
    <property type="entry name" value="PRK00043.3-4"/>
    <property type="match status" value="1"/>
</dbReference>
<dbReference type="PANTHER" id="PTHR20857:SF15">
    <property type="entry name" value="THIAMINE-PHOSPHATE SYNTHASE"/>
    <property type="match status" value="1"/>
</dbReference>
<evidence type="ECO:0000313" key="12">
    <source>
        <dbReference type="EMBL" id="AZA08212.1"/>
    </source>
</evidence>
<feature type="binding site" evidence="10">
    <location>
        <begin position="137"/>
        <end position="139"/>
    </location>
    <ligand>
        <name>2-[(2R,5Z)-2-carboxy-4-methylthiazol-5(2H)-ylidene]ethyl phosphate</name>
        <dbReference type="ChEBI" id="CHEBI:62899"/>
    </ligand>
</feature>
<dbReference type="GO" id="GO:0004789">
    <property type="term" value="F:thiamine-phosphate diphosphorylase activity"/>
    <property type="evidence" value="ECO:0007669"/>
    <property type="project" value="UniProtKB-UniRule"/>
</dbReference>
<dbReference type="GO" id="GO:0000287">
    <property type="term" value="F:magnesium ion binding"/>
    <property type="evidence" value="ECO:0007669"/>
    <property type="project" value="UniProtKB-UniRule"/>
</dbReference>
<comment type="pathway">
    <text evidence="2 10">Cofactor biosynthesis; thiamine diphosphate biosynthesis; thiamine phosphate from 4-amino-2-methyl-5-diphosphomethylpyrimidine and 4-methyl-5-(2-phosphoethyl)-thiazole: step 1/1.</text>
</comment>
<evidence type="ECO:0000256" key="5">
    <source>
        <dbReference type="ARBA" id="ARBA00022842"/>
    </source>
</evidence>
<keyword evidence="6 10" id="KW-0784">Thiamine biosynthesis</keyword>
<evidence type="ECO:0000256" key="2">
    <source>
        <dbReference type="ARBA" id="ARBA00005165"/>
    </source>
</evidence>
<comment type="function">
    <text evidence="1 10">Condenses 4-methyl-5-(beta-hydroxyethyl)thiazole monophosphate (THZ-P) and 2-methyl-4-amino-5-hydroxymethyl pyrimidine pyrophosphate (HMP-PP) to form thiamine monophosphate (TMP).</text>
</comment>
<comment type="cofactor">
    <cofactor evidence="10">
        <name>Mg(2+)</name>
        <dbReference type="ChEBI" id="CHEBI:18420"/>
    </cofactor>
    <text evidence="10">Binds 1 Mg(2+) ion per subunit.</text>
</comment>
<dbReference type="GO" id="GO:0009228">
    <property type="term" value="P:thiamine biosynthetic process"/>
    <property type="evidence" value="ECO:0007669"/>
    <property type="project" value="UniProtKB-KW"/>
</dbReference>
<dbReference type="CDD" id="cd00564">
    <property type="entry name" value="TMP_TenI"/>
    <property type="match status" value="1"/>
</dbReference>
<dbReference type="Gene3D" id="3.20.20.70">
    <property type="entry name" value="Aldolase class I"/>
    <property type="match status" value="1"/>
</dbReference>
<protein>
    <recommendedName>
        <fullName evidence="10">Thiamine-phosphate synthase</fullName>
        <shortName evidence="10">TP synthase</shortName>
        <shortName evidence="10">TPS</shortName>
        <ecNumber evidence="10">2.5.1.3</ecNumber>
    </recommendedName>
    <alternativeName>
        <fullName evidence="10">Thiamine-phosphate pyrophosphorylase</fullName>
        <shortName evidence="10">TMP pyrophosphorylase</shortName>
        <shortName evidence="10">TMP-PPase</shortName>
    </alternativeName>
</protein>
<keyword evidence="5 10" id="KW-0460">Magnesium</keyword>
<comment type="similarity">
    <text evidence="10">Belongs to the thiamine-phosphate synthase family.</text>
</comment>
<evidence type="ECO:0000256" key="10">
    <source>
        <dbReference type="HAMAP-Rule" id="MF_00097"/>
    </source>
</evidence>
<dbReference type="KEGG" id="cpso:CPPEL_00305"/>
<evidence type="ECO:0000313" key="13">
    <source>
        <dbReference type="Proteomes" id="UP000271426"/>
    </source>
</evidence>
<gene>
    <name evidence="10 12" type="primary">thiE</name>
    <name evidence="12" type="ORF">CPPEL_00305</name>
</gene>
<keyword evidence="3 10" id="KW-0808">Transferase</keyword>
<evidence type="ECO:0000256" key="3">
    <source>
        <dbReference type="ARBA" id="ARBA00022679"/>
    </source>
</evidence>
<comment type="catalytic activity">
    <reaction evidence="7 10">
        <text>4-methyl-5-(2-phosphooxyethyl)-thiazole + 4-amino-2-methyl-5-(diphosphooxymethyl)pyrimidine + H(+) = thiamine phosphate + diphosphate</text>
        <dbReference type="Rhea" id="RHEA:22328"/>
        <dbReference type="ChEBI" id="CHEBI:15378"/>
        <dbReference type="ChEBI" id="CHEBI:33019"/>
        <dbReference type="ChEBI" id="CHEBI:37575"/>
        <dbReference type="ChEBI" id="CHEBI:57841"/>
        <dbReference type="ChEBI" id="CHEBI:58296"/>
        <dbReference type="EC" id="2.5.1.3"/>
    </reaction>
</comment>